<dbReference type="GO" id="GO:0000287">
    <property type="term" value="F:magnesium ion binding"/>
    <property type="evidence" value="ECO:0007669"/>
    <property type="project" value="TreeGrafter"/>
</dbReference>
<proteinExistence type="predicted"/>
<dbReference type="SUPFAM" id="SSF144083">
    <property type="entry name" value="Magnesium transport protein CorA, transmembrane region"/>
    <property type="match status" value="1"/>
</dbReference>
<dbReference type="Gene3D" id="1.20.58.340">
    <property type="entry name" value="Magnesium transport protein CorA, transmembrane region"/>
    <property type="match status" value="1"/>
</dbReference>
<dbReference type="EMBL" id="ML975152">
    <property type="protein sequence ID" value="KAF1815087.1"/>
    <property type="molecule type" value="Genomic_DNA"/>
</dbReference>
<evidence type="ECO:0000313" key="7">
    <source>
        <dbReference type="Proteomes" id="UP000504638"/>
    </source>
</evidence>
<evidence type="ECO:0000313" key="8">
    <source>
        <dbReference type="RefSeq" id="XP_033536718.1"/>
    </source>
</evidence>
<dbReference type="GO" id="GO:0015095">
    <property type="term" value="F:magnesium ion transmembrane transporter activity"/>
    <property type="evidence" value="ECO:0007669"/>
    <property type="project" value="TreeGrafter"/>
</dbReference>
<dbReference type="PANTHER" id="PTHR46494">
    <property type="entry name" value="CORA FAMILY METAL ION TRANSPORTER (EUROFUNG)"/>
    <property type="match status" value="1"/>
</dbReference>
<evidence type="ECO:0000256" key="2">
    <source>
        <dbReference type="ARBA" id="ARBA00022692"/>
    </source>
</evidence>
<dbReference type="OrthoDB" id="3231000at2759"/>
<dbReference type="InterPro" id="IPR002523">
    <property type="entry name" value="MgTranspt_CorA/ZnTranspt_ZntB"/>
</dbReference>
<dbReference type="PANTHER" id="PTHR46494:SF1">
    <property type="entry name" value="CORA FAMILY METAL ION TRANSPORTER (EUROFUNG)"/>
    <property type="match status" value="1"/>
</dbReference>
<accession>A0A6G1GAH1</accession>
<evidence type="ECO:0000256" key="5">
    <source>
        <dbReference type="SAM" id="Phobius"/>
    </source>
</evidence>
<dbReference type="AlphaFoldDB" id="A0A6G1GAH1"/>
<evidence type="ECO:0000256" key="1">
    <source>
        <dbReference type="ARBA" id="ARBA00004651"/>
    </source>
</evidence>
<dbReference type="GO" id="GO:0050897">
    <property type="term" value="F:cobalt ion binding"/>
    <property type="evidence" value="ECO:0007669"/>
    <property type="project" value="TreeGrafter"/>
</dbReference>
<sequence>MAEFGSGPDLQVIRGQILQALQESIVRLKVIKETSESPVFAQRVTITVQTVETALKDLEKFWGHINRYSTASVPRYLKVHIIDVFDDAQRIRRSTIESLEEFWVVDDVPDRDPCRGRLLICSPSQEIQPRPAKFTIRAREPAAICRSGLVAFLVISKRRFEFSARDLCDLIDPFAVSRGPEEVSVLNDRLFEDTLSFPFEAEEKDGCSKNPLILWSSSQSYALKVMDGSRTATQLLRFPSPPPDFKTRFQYMEIWEPHSFHPSATRCATWGARSRGQSAQWTSIMTFGDTETVDSFTHNLHRLLTGSPSVSSTLGTHWGHVLKYVFAMGINDARMTLRAALRSLDKLKYDNAAKPKIGSAHACLMYMNHMDFFQSSAERLRDGLVKMPSEWALGQTEWMARVSDQLYAFEDEVVTVRHEAKRVRQMIIEQHSLFQSRQATILTVLASIFIPLSFVASFFGMNTWEINGSSWKLKWYFITSIPLATITVFLPLVIIPVFNSIVRKMVPKKENLKWTWIVSTILLLSVRDITRVTGYDDLADVLYWIIWVAIYLLVMHLLHRIYSAWQTAKNTKTSLIFMGKQKVWWFLFWLLAAGAFVAGVQFVPFVELAPFGLYFGIVYWRLRNRRFEHAVEA</sequence>
<dbReference type="Proteomes" id="UP000504638">
    <property type="component" value="Unplaced"/>
</dbReference>
<keyword evidence="3 5" id="KW-1133">Transmembrane helix</keyword>
<feature type="transmembrane region" description="Helical" evidence="5">
    <location>
        <begin position="473"/>
        <end position="499"/>
    </location>
</feature>
<reference evidence="6 8" key="1">
    <citation type="submission" date="2020-01" db="EMBL/GenBank/DDBJ databases">
        <authorList>
            <consortium name="DOE Joint Genome Institute"/>
            <person name="Haridas S."/>
            <person name="Albert R."/>
            <person name="Binder M."/>
            <person name="Bloem J."/>
            <person name="Labutti K."/>
            <person name="Salamov A."/>
            <person name="Andreopoulos B."/>
            <person name="Baker S.E."/>
            <person name="Barry K."/>
            <person name="Bills G."/>
            <person name="Bluhm B.H."/>
            <person name="Cannon C."/>
            <person name="Castanera R."/>
            <person name="Culley D.E."/>
            <person name="Daum C."/>
            <person name="Ezra D."/>
            <person name="Gonzalez J.B."/>
            <person name="Henrissat B."/>
            <person name="Kuo A."/>
            <person name="Liang C."/>
            <person name="Lipzen A."/>
            <person name="Lutzoni F."/>
            <person name="Magnuson J."/>
            <person name="Mondo S."/>
            <person name="Nolan M."/>
            <person name="Ohm R."/>
            <person name="Pangilinan J."/>
            <person name="Park H.-J."/>
            <person name="Ramirez L."/>
            <person name="Alfaro M."/>
            <person name="Sun H."/>
            <person name="Tritt A."/>
            <person name="Yoshinaga Y."/>
            <person name="Zwiers L.-H."/>
            <person name="Turgeon B.G."/>
            <person name="Goodwin S.B."/>
            <person name="Spatafora J.W."/>
            <person name="Crous P.W."/>
            <person name="Grigoriev I.V."/>
        </authorList>
    </citation>
    <scope>NUCLEOTIDE SEQUENCE</scope>
    <source>
        <strain evidence="6 8">CBS 781.70</strain>
    </source>
</reference>
<keyword evidence="2 5" id="KW-0812">Transmembrane</keyword>
<feature type="transmembrane region" description="Helical" evidence="5">
    <location>
        <begin position="541"/>
        <end position="562"/>
    </location>
</feature>
<dbReference type="Pfam" id="PF01544">
    <property type="entry name" value="CorA"/>
    <property type="match status" value="1"/>
</dbReference>
<organism evidence="6">
    <name type="scientific">Eremomyces bilateralis CBS 781.70</name>
    <dbReference type="NCBI Taxonomy" id="1392243"/>
    <lineage>
        <taxon>Eukaryota</taxon>
        <taxon>Fungi</taxon>
        <taxon>Dikarya</taxon>
        <taxon>Ascomycota</taxon>
        <taxon>Pezizomycotina</taxon>
        <taxon>Dothideomycetes</taxon>
        <taxon>Dothideomycetes incertae sedis</taxon>
        <taxon>Eremomycetales</taxon>
        <taxon>Eremomycetaceae</taxon>
        <taxon>Eremomyces</taxon>
    </lineage>
</organism>
<evidence type="ECO:0000313" key="6">
    <source>
        <dbReference type="EMBL" id="KAF1815087.1"/>
    </source>
</evidence>
<gene>
    <name evidence="6 8" type="ORF">P152DRAFT_456126</name>
</gene>
<comment type="subcellular location">
    <subcellularLocation>
        <location evidence="1">Cell membrane</location>
        <topology evidence="1">Multi-pass membrane protein</topology>
    </subcellularLocation>
</comment>
<keyword evidence="7" id="KW-1185">Reference proteome</keyword>
<dbReference type="GO" id="GO:0015087">
    <property type="term" value="F:cobalt ion transmembrane transporter activity"/>
    <property type="evidence" value="ECO:0007669"/>
    <property type="project" value="TreeGrafter"/>
</dbReference>
<dbReference type="GO" id="GO:0005886">
    <property type="term" value="C:plasma membrane"/>
    <property type="evidence" value="ECO:0007669"/>
    <property type="project" value="UniProtKB-SubCell"/>
</dbReference>
<evidence type="ECO:0000256" key="4">
    <source>
        <dbReference type="ARBA" id="ARBA00023136"/>
    </source>
</evidence>
<dbReference type="RefSeq" id="XP_033536718.1">
    <property type="nucleotide sequence ID" value="XM_033678930.1"/>
</dbReference>
<feature type="transmembrane region" description="Helical" evidence="5">
    <location>
        <begin position="583"/>
        <end position="599"/>
    </location>
</feature>
<feature type="transmembrane region" description="Helical" evidence="5">
    <location>
        <begin position="439"/>
        <end position="461"/>
    </location>
</feature>
<reference evidence="8" key="3">
    <citation type="submission" date="2025-04" db="UniProtKB">
        <authorList>
            <consortium name="RefSeq"/>
        </authorList>
    </citation>
    <scope>IDENTIFICATION</scope>
    <source>
        <strain evidence="8">CBS 781.70</strain>
    </source>
</reference>
<dbReference type="InterPro" id="IPR045863">
    <property type="entry name" value="CorA_TM1_TM2"/>
</dbReference>
<dbReference type="GeneID" id="54419500"/>
<keyword evidence="4 5" id="KW-0472">Membrane</keyword>
<evidence type="ECO:0000256" key="3">
    <source>
        <dbReference type="ARBA" id="ARBA00022989"/>
    </source>
</evidence>
<name>A0A6G1GAH1_9PEZI</name>
<protein>
    <submittedName>
        <fullName evidence="6 8">Uncharacterized protein</fullName>
    </submittedName>
</protein>
<reference evidence="8" key="2">
    <citation type="submission" date="2020-04" db="EMBL/GenBank/DDBJ databases">
        <authorList>
            <consortium name="NCBI Genome Project"/>
        </authorList>
    </citation>
    <scope>NUCLEOTIDE SEQUENCE</scope>
    <source>
        <strain evidence="8">CBS 781.70</strain>
    </source>
</reference>